<gene>
    <name evidence="3" type="ORF">A0J61_00294</name>
</gene>
<comment type="caution">
    <text evidence="3">The sequence shown here is derived from an EMBL/GenBank/DDBJ whole genome shotgun (WGS) entry which is preliminary data.</text>
</comment>
<dbReference type="InParanoid" id="A0A1C7NRK7"/>
<accession>A0A1C7NRK7</accession>
<protein>
    <recommendedName>
        <fullName evidence="2">Yeast cell wall synthesis Kre9/Knh1-like N-terminal domain-containing protein</fullName>
    </recommendedName>
</protein>
<evidence type="ECO:0000259" key="2">
    <source>
        <dbReference type="Pfam" id="PF10342"/>
    </source>
</evidence>
<reference evidence="3 4" key="1">
    <citation type="submission" date="2016-03" db="EMBL/GenBank/DDBJ databases">
        <title>Choanephora cucurbitarum.</title>
        <authorList>
            <person name="Min B."/>
            <person name="Park H."/>
            <person name="Park J.-H."/>
            <person name="Shin H.-D."/>
            <person name="Choi I.-G."/>
        </authorList>
    </citation>
    <scope>NUCLEOTIDE SEQUENCE [LARGE SCALE GENOMIC DNA]</scope>
    <source>
        <strain evidence="3 4">KUS-F28377</strain>
    </source>
</reference>
<organism evidence="3 4">
    <name type="scientific">Choanephora cucurbitarum</name>
    <dbReference type="NCBI Taxonomy" id="101091"/>
    <lineage>
        <taxon>Eukaryota</taxon>
        <taxon>Fungi</taxon>
        <taxon>Fungi incertae sedis</taxon>
        <taxon>Mucoromycota</taxon>
        <taxon>Mucoromycotina</taxon>
        <taxon>Mucoromycetes</taxon>
        <taxon>Mucorales</taxon>
        <taxon>Mucorineae</taxon>
        <taxon>Choanephoraceae</taxon>
        <taxon>Choanephoroideae</taxon>
        <taxon>Choanephora</taxon>
    </lineage>
</organism>
<keyword evidence="4" id="KW-1185">Reference proteome</keyword>
<dbReference type="Pfam" id="PF10342">
    <property type="entry name" value="Kre9_KNH"/>
    <property type="match status" value="1"/>
</dbReference>
<proteinExistence type="predicted"/>
<evidence type="ECO:0000313" key="4">
    <source>
        <dbReference type="Proteomes" id="UP000093000"/>
    </source>
</evidence>
<feature type="domain" description="Yeast cell wall synthesis Kre9/Knh1-like N-terminal" evidence="2">
    <location>
        <begin position="5"/>
        <end position="82"/>
    </location>
</feature>
<keyword evidence="1" id="KW-0732">Signal</keyword>
<dbReference type="EMBL" id="LUGH01000006">
    <property type="protein sequence ID" value="OBZ91648.1"/>
    <property type="molecule type" value="Genomic_DNA"/>
</dbReference>
<dbReference type="InterPro" id="IPR018466">
    <property type="entry name" value="Kre9/Knh1-like_N"/>
</dbReference>
<evidence type="ECO:0000256" key="1">
    <source>
        <dbReference type="ARBA" id="ARBA00022729"/>
    </source>
</evidence>
<dbReference type="AlphaFoldDB" id="A0A1C7NRK7"/>
<sequence length="193" mass="20078">MNTSESIEWLNGLKGLVQVSLLTGISAGTMQSIEIICEVDGSANRCNWKVPTGLPRNATFALKFDYKKDGVSESAYSSPFTIIGTKGAVVTDPFVESVASSTTSLAASSTNASSILPAASTTTISLATANIMSSSITPTSLANMDAKLTSMHYTISESRIASATTVPNITSGSAENHCASMLTLCILAFMAFL</sequence>
<dbReference type="OrthoDB" id="2260257at2759"/>
<evidence type="ECO:0000313" key="3">
    <source>
        <dbReference type="EMBL" id="OBZ91648.1"/>
    </source>
</evidence>
<name>A0A1C7NRK7_9FUNG</name>
<dbReference type="Proteomes" id="UP000093000">
    <property type="component" value="Unassembled WGS sequence"/>
</dbReference>